<dbReference type="AlphaFoldDB" id="A0A843WSD4"/>
<gene>
    <name evidence="1" type="ORF">Taro_043545</name>
</gene>
<sequence>MDLQLFGPFVRDCKTERLFLCYVVRSMFDPFEVCPSVGTVVTAVVACGVPEWLHSFGYGWYLYPVWVVWCDLPLVVFSPFSAREALKGVFFLTLKRGGRSLPEHLWIPRVILLLDVDPHKVSLPFLVVHLVAVQEVIPEDAVISLPMRSTDSSQSFEDFPEDMQRGTTVTATFHVDSVNLEPLDPNQSNIYKSDHNQKVGFSSVVSEASSLIQVLHGDRAGANKAKSTPAALVVAFLLPLFGLTSACTPRVARGARLSDVRSGKATASHVTFRAGEALLGQGELLRGSSERFEVVEVRGACSRREDVVWSGGNAEGSPVFAFFAK</sequence>
<feature type="non-terminal residue" evidence="1">
    <location>
        <position position="1"/>
    </location>
</feature>
<reference evidence="1" key="1">
    <citation type="submission" date="2017-07" db="EMBL/GenBank/DDBJ databases">
        <title>Taro Niue Genome Assembly and Annotation.</title>
        <authorList>
            <person name="Atibalentja N."/>
            <person name="Keating K."/>
            <person name="Fields C.J."/>
        </authorList>
    </citation>
    <scope>NUCLEOTIDE SEQUENCE</scope>
    <source>
        <strain evidence="1">Niue_2</strain>
        <tissue evidence="1">Leaf</tissue>
    </source>
</reference>
<evidence type="ECO:0000313" key="1">
    <source>
        <dbReference type="EMBL" id="MQM10646.1"/>
    </source>
</evidence>
<accession>A0A843WSD4</accession>
<dbReference type="Proteomes" id="UP000652761">
    <property type="component" value="Unassembled WGS sequence"/>
</dbReference>
<evidence type="ECO:0000313" key="2">
    <source>
        <dbReference type="Proteomes" id="UP000652761"/>
    </source>
</evidence>
<keyword evidence="2" id="KW-1185">Reference proteome</keyword>
<protein>
    <submittedName>
        <fullName evidence="1">Uncharacterized protein</fullName>
    </submittedName>
</protein>
<organism evidence="1 2">
    <name type="scientific">Colocasia esculenta</name>
    <name type="common">Wild taro</name>
    <name type="synonym">Arum esculentum</name>
    <dbReference type="NCBI Taxonomy" id="4460"/>
    <lineage>
        <taxon>Eukaryota</taxon>
        <taxon>Viridiplantae</taxon>
        <taxon>Streptophyta</taxon>
        <taxon>Embryophyta</taxon>
        <taxon>Tracheophyta</taxon>
        <taxon>Spermatophyta</taxon>
        <taxon>Magnoliopsida</taxon>
        <taxon>Liliopsida</taxon>
        <taxon>Araceae</taxon>
        <taxon>Aroideae</taxon>
        <taxon>Colocasieae</taxon>
        <taxon>Colocasia</taxon>
    </lineage>
</organism>
<comment type="caution">
    <text evidence="1">The sequence shown here is derived from an EMBL/GenBank/DDBJ whole genome shotgun (WGS) entry which is preliminary data.</text>
</comment>
<name>A0A843WSD4_COLES</name>
<dbReference type="EMBL" id="NMUH01004735">
    <property type="protein sequence ID" value="MQM10646.1"/>
    <property type="molecule type" value="Genomic_DNA"/>
</dbReference>
<proteinExistence type="predicted"/>